<reference evidence="1" key="1">
    <citation type="journal article" date="2023" name="Science">
        <title>Genome structures resolve the early diversification of teleost fishes.</title>
        <authorList>
            <person name="Parey E."/>
            <person name="Louis A."/>
            <person name="Montfort J."/>
            <person name="Bouchez O."/>
            <person name="Roques C."/>
            <person name="Iampietro C."/>
            <person name="Lluch J."/>
            <person name="Castinel A."/>
            <person name="Donnadieu C."/>
            <person name="Desvignes T."/>
            <person name="Floi Bucao C."/>
            <person name="Jouanno E."/>
            <person name="Wen M."/>
            <person name="Mejri S."/>
            <person name="Dirks R."/>
            <person name="Jansen H."/>
            <person name="Henkel C."/>
            <person name="Chen W.J."/>
            <person name="Zahm M."/>
            <person name="Cabau C."/>
            <person name="Klopp C."/>
            <person name="Thompson A.W."/>
            <person name="Robinson-Rechavi M."/>
            <person name="Braasch I."/>
            <person name="Lecointre G."/>
            <person name="Bobe J."/>
            <person name="Postlethwait J.H."/>
            <person name="Berthelot C."/>
            <person name="Roest Crollius H."/>
            <person name="Guiguen Y."/>
        </authorList>
    </citation>
    <scope>NUCLEOTIDE SEQUENCE</scope>
    <source>
        <strain evidence="1">WJC10195</strain>
    </source>
</reference>
<sequence>MKNQRRPWVILSATNKLRKQAGRSRYAEAGIWEDNKYSFHGRLNSATPAGAAVRGVPDPSPVPEQICQAREPPWGIVDTPLIHSVSLRPPDRRWLSTIPAGRLAQSDRPASCSGLLGI</sequence>
<comment type="caution">
    <text evidence="1">The sequence shown here is derived from an EMBL/GenBank/DDBJ whole genome shotgun (WGS) entry which is preliminary data.</text>
</comment>
<name>A0A9Q1FLJ7_SYNKA</name>
<gene>
    <name evidence="1" type="ORF">SKAU_G00177620</name>
</gene>
<organism evidence="1 2">
    <name type="scientific">Synaphobranchus kaupii</name>
    <name type="common">Kaup's arrowtooth eel</name>
    <dbReference type="NCBI Taxonomy" id="118154"/>
    <lineage>
        <taxon>Eukaryota</taxon>
        <taxon>Metazoa</taxon>
        <taxon>Chordata</taxon>
        <taxon>Craniata</taxon>
        <taxon>Vertebrata</taxon>
        <taxon>Euteleostomi</taxon>
        <taxon>Actinopterygii</taxon>
        <taxon>Neopterygii</taxon>
        <taxon>Teleostei</taxon>
        <taxon>Anguilliformes</taxon>
        <taxon>Synaphobranchidae</taxon>
        <taxon>Synaphobranchus</taxon>
    </lineage>
</organism>
<keyword evidence="2" id="KW-1185">Reference proteome</keyword>
<evidence type="ECO:0000313" key="2">
    <source>
        <dbReference type="Proteomes" id="UP001152622"/>
    </source>
</evidence>
<proteinExistence type="predicted"/>
<protein>
    <submittedName>
        <fullName evidence="1">Uncharacterized protein</fullName>
    </submittedName>
</protein>
<dbReference type="OrthoDB" id="1888931at2759"/>
<accession>A0A9Q1FLJ7</accession>
<evidence type="ECO:0000313" key="1">
    <source>
        <dbReference type="EMBL" id="KAJ8361237.1"/>
    </source>
</evidence>
<dbReference type="AlphaFoldDB" id="A0A9Q1FLJ7"/>
<dbReference type="Proteomes" id="UP001152622">
    <property type="component" value="Chromosome 5"/>
</dbReference>
<dbReference type="EMBL" id="JAINUF010000005">
    <property type="protein sequence ID" value="KAJ8361237.1"/>
    <property type="molecule type" value="Genomic_DNA"/>
</dbReference>